<dbReference type="InterPro" id="IPR051534">
    <property type="entry name" value="CBASS_pafABC_assoc_protein"/>
</dbReference>
<dbReference type="InterPro" id="IPR013196">
    <property type="entry name" value="HTH_11"/>
</dbReference>
<dbReference type="PROSITE" id="PS51000">
    <property type="entry name" value="HTH_DEOR_2"/>
    <property type="match status" value="1"/>
</dbReference>
<dbReference type="AlphaFoldDB" id="A0A542DRM7"/>
<dbReference type="InterPro" id="IPR018356">
    <property type="entry name" value="Tscrpt_reg_HTH_DeoR_CS"/>
</dbReference>
<evidence type="ECO:0000256" key="3">
    <source>
        <dbReference type="ARBA" id="ARBA00023163"/>
    </source>
</evidence>
<dbReference type="PANTHER" id="PTHR34580:SF3">
    <property type="entry name" value="PROTEIN PAFB"/>
    <property type="match status" value="1"/>
</dbReference>
<dbReference type="GO" id="GO:0003677">
    <property type="term" value="F:DNA binding"/>
    <property type="evidence" value="ECO:0007669"/>
    <property type="project" value="UniProtKB-KW"/>
</dbReference>
<dbReference type="InterPro" id="IPR026881">
    <property type="entry name" value="WYL_dom"/>
</dbReference>
<evidence type="ECO:0000259" key="4">
    <source>
        <dbReference type="PROSITE" id="PS51000"/>
    </source>
</evidence>
<dbReference type="InterPro" id="IPR036390">
    <property type="entry name" value="WH_DNA-bd_sf"/>
</dbReference>
<accession>A0A542DRM7</accession>
<dbReference type="PROSITE" id="PS52050">
    <property type="entry name" value="WYL"/>
    <property type="match status" value="1"/>
</dbReference>
<proteinExistence type="predicted"/>
<dbReference type="PANTHER" id="PTHR34580">
    <property type="match status" value="1"/>
</dbReference>
<evidence type="ECO:0000313" key="6">
    <source>
        <dbReference type="Proteomes" id="UP000320876"/>
    </source>
</evidence>
<evidence type="ECO:0000256" key="1">
    <source>
        <dbReference type="ARBA" id="ARBA00023015"/>
    </source>
</evidence>
<dbReference type="RefSeq" id="WP_142001243.1">
    <property type="nucleotide sequence ID" value="NZ_VFML01000001.1"/>
</dbReference>
<dbReference type="Pfam" id="PF13280">
    <property type="entry name" value="WYL"/>
    <property type="match status" value="1"/>
</dbReference>
<keyword evidence="3" id="KW-0804">Transcription</keyword>
<organism evidence="5 6">
    <name type="scientific">Amycolatopsis cihanbeyliensis</name>
    <dbReference type="NCBI Taxonomy" id="1128664"/>
    <lineage>
        <taxon>Bacteria</taxon>
        <taxon>Bacillati</taxon>
        <taxon>Actinomycetota</taxon>
        <taxon>Actinomycetes</taxon>
        <taxon>Pseudonocardiales</taxon>
        <taxon>Pseudonocardiaceae</taxon>
        <taxon>Amycolatopsis</taxon>
    </lineage>
</organism>
<dbReference type="SUPFAM" id="SSF46785">
    <property type="entry name" value="Winged helix' DNA-binding domain"/>
    <property type="match status" value="1"/>
</dbReference>
<dbReference type="Pfam" id="PF08279">
    <property type="entry name" value="HTH_11"/>
    <property type="match status" value="1"/>
</dbReference>
<keyword evidence="6" id="KW-1185">Reference proteome</keyword>
<dbReference type="Gene3D" id="1.10.10.10">
    <property type="entry name" value="Winged helix-like DNA-binding domain superfamily/Winged helix DNA-binding domain"/>
    <property type="match status" value="1"/>
</dbReference>
<evidence type="ECO:0000256" key="2">
    <source>
        <dbReference type="ARBA" id="ARBA00023125"/>
    </source>
</evidence>
<dbReference type="Proteomes" id="UP000320876">
    <property type="component" value="Unassembled WGS sequence"/>
</dbReference>
<feature type="domain" description="HTH deoR-type" evidence="4">
    <location>
        <begin position="4"/>
        <end position="59"/>
    </location>
</feature>
<reference evidence="5 6" key="1">
    <citation type="submission" date="2019-06" db="EMBL/GenBank/DDBJ databases">
        <title>Sequencing the genomes of 1000 actinobacteria strains.</title>
        <authorList>
            <person name="Klenk H.-P."/>
        </authorList>
    </citation>
    <scope>NUCLEOTIDE SEQUENCE [LARGE SCALE GENOMIC DNA]</scope>
    <source>
        <strain evidence="5 6">DSM 45679</strain>
    </source>
</reference>
<evidence type="ECO:0000313" key="5">
    <source>
        <dbReference type="EMBL" id="TQJ05759.1"/>
    </source>
</evidence>
<sequence>MLDTAARLLRLLSLLQAHQQLSGTALADRLGVSNRTVRADIDRLRTLGYDIDATPGVSGGYRLGAGSALPPLLLDDNEALAVAIGLRTAAGSGVAEIGEHAHSAATKLERLLPARLRHRLATLSTVAETVPSQRDPIPADTLHTIAAVCRTCEQLRFDYRDHHREPSVRRVEPHRLVHVSGRWYLVAYDLDRDDWRSFRVDRIHPRTPTGPRFAPRELPGPDLPTFVTRGRMAALWNYRARVIVTAPAEAVAARIPSLWSVEPRTEETSLLDAGAPTPELLAAYLGALGFDFHINPDTAPGLANASATLAKRYAHAAERGESTQT</sequence>
<gene>
    <name evidence="5" type="ORF">FB471_5598</name>
</gene>
<dbReference type="PROSITE" id="PS00894">
    <property type="entry name" value="HTH_DEOR_1"/>
    <property type="match status" value="1"/>
</dbReference>
<dbReference type="OrthoDB" id="3483912at2"/>
<dbReference type="EMBL" id="VFML01000001">
    <property type="protein sequence ID" value="TQJ05759.1"/>
    <property type="molecule type" value="Genomic_DNA"/>
</dbReference>
<dbReference type="InterPro" id="IPR036388">
    <property type="entry name" value="WH-like_DNA-bd_sf"/>
</dbReference>
<protein>
    <submittedName>
        <fullName evidence="5">HTH domain-containing protein</fullName>
    </submittedName>
</protein>
<keyword evidence="2" id="KW-0238">DNA-binding</keyword>
<name>A0A542DRM7_AMYCI</name>
<comment type="caution">
    <text evidence="5">The sequence shown here is derived from an EMBL/GenBank/DDBJ whole genome shotgun (WGS) entry which is preliminary data.</text>
</comment>
<dbReference type="InterPro" id="IPR001034">
    <property type="entry name" value="DeoR_HTH"/>
</dbReference>
<keyword evidence="1" id="KW-0805">Transcription regulation</keyword>
<dbReference type="GO" id="GO:0003700">
    <property type="term" value="F:DNA-binding transcription factor activity"/>
    <property type="evidence" value="ECO:0007669"/>
    <property type="project" value="InterPro"/>
</dbReference>